<accession>A0A1Z4LQ22</accession>
<keyword evidence="10" id="KW-1185">Reference proteome</keyword>
<feature type="transmembrane region" description="Helical" evidence="7">
    <location>
        <begin position="213"/>
        <end position="236"/>
    </location>
</feature>
<keyword evidence="3 6" id="KW-0605">Phycobilisome</keyword>
<comment type="similarity">
    <text evidence="6">Belongs to the phycobilisome linker protein family.</text>
</comment>
<dbReference type="AlphaFoldDB" id="A0A1Z4LQ22"/>
<organism evidence="9 10">
    <name type="scientific">Calothrix parasitica NIES-267</name>
    <dbReference type="NCBI Taxonomy" id="1973488"/>
    <lineage>
        <taxon>Bacteria</taxon>
        <taxon>Bacillati</taxon>
        <taxon>Cyanobacteriota</taxon>
        <taxon>Cyanophyceae</taxon>
        <taxon>Nostocales</taxon>
        <taxon>Calotrichaceae</taxon>
        <taxon>Calothrix</taxon>
    </lineage>
</organism>
<evidence type="ECO:0000259" key="8">
    <source>
        <dbReference type="PROSITE" id="PS51445"/>
    </source>
</evidence>
<keyword evidence="4" id="KW-0793">Thylakoid</keyword>
<evidence type="ECO:0000313" key="10">
    <source>
        <dbReference type="Proteomes" id="UP000218418"/>
    </source>
</evidence>
<dbReference type="GO" id="GO:0012505">
    <property type="term" value="C:endomembrane system"/>
    <property type="evidence" value="ECO:0007669"/>
    <property type="project" value="UniProtKB-SubCell"/>
</dbReference>
<evidence type="ECO:0000256" key="3">
    <source>
        <dbReference type="ARBA" id="ARBA00022738"/>
    </source>
</evidence>
<proteinExistence type="inferred from homology"/>
<dbReference type="PANTHER" id="PTHR34011">
    <property type="entry name" value="PHYCOBILISOME 32.1 KDA LINKER POLYPEPTIDE, PHYCOCYANIN-ASSOCIATED, ROD 2-RELATED"/>
    <property type="match status" value="1"/>
</dbReference>
<keyword evidence="7" id="KW-0812">Transmembrane</keyword>
<dbReference type="GO" id="GO:0015979">
    <property type="term" value="P:photosynthesis"/>
    <property type="evidence" value="ECO:0007669"/>
    <property type="project" value="InterPro"/>
</dbReference>
<reference evidence="9 10" key="1">
    <citation type="submission" date="2017-06" db="EMBL/GenBank/DDBJ databases">
        <title>Genome sequencing of cyanobaciteial culture collection at National Institute for Environmental Studies (NIES).</title>
        <authorList>
            <person name="Hirose Y."/>
            <person name="Shimura Y."/>
            <person name="Fujisawa T."/>
            <person name="Nakamura Y."/>
            <person name="Kawachi M."/>
        </authorList>
    </citation>
    <scope>NUCLEOTIDE SEQUENCE [LARGE SCALE GENOMIC DNA]</scope>
    <source>
        <strain evidence="9 10">NIES-267</strain>
    </source>
</reference>
<dbReference type="PROSITE" id="PS51445">
    <property type="entry name" value="PBS_LINKER"/>
    <property type="match status" value="1"/>
</dbReference>
<evidence type="ECO:0000256" key="4">
    <source>
        <dbReference type="ARBA" id="ARBA00023078"/>
    </source>
</evidence>
<evidence type="ECO:0000256" key="7">
    <source>
        <dbReference type="SAM" id="Phobius"/>
    </source>
</evidence>
<dbReference type="InterPro" id="IPR038255">
    <property type="entry name" value="PBS_linker_sf"/>
</dbReference>
<keyword evidence="5 7" id="KW-0472">Membrane</keyword>
<keyword evidence="2" id="KW-0042">Antenna complex</keyword>
<evidence type="ECO:0000256" key="5">
    <source>
        <dbReference type="ARBA" id="ARBA00023136"/>
    </source>
</evidence>
<keyword evidence="7" id="KW-1133">Transmembrane helix</keyword>
<dbReference type="EMBL" id="AP018227">
    <property type="protein sequence ID" value="BAY83307.1"/>
    <property type="molecule type" value="Genomic_DNA"/>
</dbReference>
<dbReference type="InterPro" id="IPR001297">
    <property type="entry name" value="PBS_linker_dom"/>
</dbReference>
<dbReference type="OrthoDB" id="448032at2"/>
<protein>
    <submittedName>
        <fullName evidence="9">Phycobilisome linker polypeptide CpcG2</fullName>
    </submittedName>
</protein>
<comment type="subcellular location">
    <subcellularLocation>
        <location evidence="1">Endomembrane system</location>
    </subcellularLocation>
</comment>
<evidence type="ECO:0000256" key="2">
    <source>
        <dbReference type="ARBA" id="ARBA00022549"/>
    </source>
</evidence>
<dbReference type="Proteomes" id="UP000218418">
    <property type="component" value="Chromosome"/>
</dbReference>
<dbReference type="GO" id="GO:0030089">
    <property type="term" value="C:phycobilisome"/>
    <property type="evidence" value="ECO:0007669"/>
    <property type="project" value="UniProtKB-UniRule"/>
</dbReference>
<evidence type="ECO:0000256" key="6">
    <source>
        <dbReference type="PROSITE-ProRule" id="PRU00775"/>
    </source>
</evidence>
<feature type="domain" description="PBS-linker" evidence="8">
    <location>
        <begin position="11"/>
        <end position="194"/>
    </location>
</feature>
<evidence type="ECO:0000256" key="1">
    <source>
        <dbReference type="ARBA" id="ARBA00004308"/>
    </source>
</evidence>
<dbReference type="Pfam" id="PF00427">
    <property type="entry name" value="PBS_linker_poly"/>
    <property type="match status" value="1"/>
</dbReference>
<gene>
    <name evidence="9" type="ORF">NIES267_27940</name>
</gene>
<name>A0A1Z4LQ22_9CYAN</name>
<dbReference type="Gene3D" id="1.10.3130.20">
    <property type="entry name" value="Phycobilisome linker domain"/>
    <property type="match status" value="1"/>
</dbReference>
<sequence>MAIPLLDYAPSSQNQRVAGFEKPGEEQPRIYSPEFMTGSKEINELIWAAYYQIFHEQQMLASNRQLALESKLQARQITVRDFIRGLLLSDSFRRLNYECNNNYRFVELCIQRVLGRNVYSEREKLAWSIVLATKGLQGFVDDLLNTEEYLDNFGEYVVPFQRRRILPQRSRGELPFARTARYGTDYRDKLPTPLRVRKPFNLRKFMAGSNGAVVPWLFATAIVLIVGFYVSTYLGILPTLGGY</sequence>
<evidence type="ECO:0000313" key="9">
    <source>
        <dbReference type="EMBL" id="BAY83307.1"/>
    </source>
</evidence>